<sequence>MQYSVNPQPNTNKSLFFCKRLISTGPELNFILKKKQFARYYPHKLPENRNPIFVNNTKMSRKKPIKVQDNNKKLKKKRKKSPIVAPPKIKIREKLKNLM</sequence>
<dbReference type="AlphaFoldDB" id="A0AAV2SDX9"/>
<gene>
    <name evidence="2" type="ORF">MNOR_LOCUS35145</name>
</gene>
<evidence type="ECO:0000313" key="3">
    <source>
        <dbReference type="Proteomes" id="UP001497623"/>
    </source>
</evidence>
<accession>A0AAV2SDX9</accession>
<dbReference type="Proteomes" id="UP001497623">
    <property type="component" value="Unassembled WGS sequence"/>
</dbReference>
<feature type="region of interest" description="Disordered" evidence="1">
    <location>
        <begin position="49"/>
        <end position="88"/>
    </location>
</feature>
<evidence type="ECO:0000256" key="1">
    <source>
        <dbReference type="SAM" id="MobiDB-lite"/>
    </source>
</evidence>
<evidence type="ECO:0000313" key="2">
    <source>
        <dbReference type="EMBL" id="CAL4179431.1"/>
    </source>
</evidence>
<proteinExistence type="predicted"/>
<comment type="caution">
    <text evidence="2">The sequence shown here is derived from an EMBL/GenBank/DDBJ whole genome shotgun (WGS) entry which is preliminary data.</text>
</comment>
<dbReference type="EMBL" id="CAXKWB010057320">
    <property type="protein sequence ID" value="CAL4179431.1"/>
    <property type="molecule type" value="Genomic_DNA"/>
</dbReference>
<protein>
    <submittedName>
        <fullName evidence="2">Uncharacterized protein</fullName>
    </submittedName>
</protein>
<reference evidence="2 3" key="1">
    <citation type="submission" date="2024-05" db="EMBL/GenBank/DDBJ databases">
        <authorList>
            <person name="Wallberg A."/>
        </authorList>
    </citation>
    <scope>NUCLEOTIDE SEQUENCE [LARGE SCALE GENOMIC DNA]</scope>
</reference>
<name>A0AAV2SDX9_MEGNR</name>
<organism evidence="2 3">
    <name type="scientific">Meganyctiphanes norvegica</name>
    <name type="common">Northern krill</name>
    <name type="synonym">Thysanopoda norvegica</name>
    <dbReference type="NCBI Taxonomy" id="48144"/>
    <lineage>
        <taxon>Eukaryota</taxon>
        <taxon>Metazoa</taxon>
        <taxon>Ecdysozoa</taxon>
        <taxon>Arthropoda</taxon>
        <taxon>Crustacea</taxon>
        <taxon>Multicrustacea</taxon>
        <taxon>Malacostraca</taxon>
        <taxon>Eumalacostraca</taxon>
        <taxon>Eucarida</taxon>
        <taxon>Euphausiacea</taxon>
        <taxon>Euphausiidae</taxon>
        <taxon>Meganyctiphanes</taxon>
    </lineage>
</organism>
<keyword evidence="3" id="KW-1185">Reference proteome</keyword>